<proteinExistence type="predicted"/>
<gene>
    <name evidence="2" type="ORF">OXX778_LOCUS22621</name>
</gene>
<sequence>MEHDFLHEAESLNDLVQFNNNFYVETFKEILKNKKFQASPYKQWLESKQIINLVPLQSDNLKPIEIVIHLNNQNITDLLKNLKPKNLKASTKLEKLFEYEFQILNLVSPNEIWVCLSKNDNLYSKINQELSQSKLVALSESQVHSGLPCVLKISNYYKRAKILDSYKIKSELNIRLFLVDYGEIMFSSLEDIFKLPDTLYHIEPLAIRISLDFYLPDKQTEDTNKNKLESLIQDIDILIFRVLDSRKDYYIVKILNLNGETDFFHEIQNENLEEKQIIYDQIKIELNQPLNVLLINHETPKHLGIVSASKYKKRFEFISKFHDWHKENKKSLNFLSGDLLGKPCAISSLQIGKWCRGLVIQSGLNGKKSRVYLIDFCRTLIFTNDKLYQIVKEDFLSEPSYVHRCFLEEENEQLERFSKFIDNLKSSGMNPDADLNSDDNLEIQVLEKNLASLHLQSDIKNYKYKIKILDIILNYKKKKQKYNLK</sequence>
<dbReference type="SUPFAM" id="SSF63748">
    <property type="entry name" value="Tudor/PWWP/MBT"/>
    <property type="match status" value="2"/>
</dbReference>
<accession>A0A814RND6</accession>
<evidence type="ECO:0000313" key="3">
    <source>
        <dbReference type="Proteomes" id="UP000663879"/>
    </source>
</evidence>
<comment type="caution">
    <text evidence="2">The sequence shown here is derived from an EMBL/GenBank/DDBJ whole genome shotgun (WGS) entry which is preliminary data.</text>
</comment>
<dbReference type="Proteomes" id="UP000663879">
    <property type="component" value="Unassembled WGS sequence"/>
</dbReference>
<dbReference type="PANTHER" id="PTHR16442">
    <property type="entry name" value="RING FINGER PROTEIN 17"/>
    <property type="match status" value="1"/>
</dbReference>
<dbReference type="Pfam" id="PF00567">
    <property type="entry name" value="TUDOR"/>
    <property type="match status" value="2"/>
</dbReference>
<evidence type="ECO:0000259" key="1">
    <source>
        <dbReference type="PROSITE" id="PS50304"/>
    </source>
</evidence>
<feature type="domain" description="Tudor" evidence="1">
    <location>
        <begin position="142"/>
        <end position="202"/>
    </location>
</feature>
<dbReference type="InterPro" id="IPR035437">
    <property type="entry name" value="SNase_OB-fold_sf"/>
</dbReference>
<dbReference type="InterPro" id="IPR002999">
    <property type="entry name" value="Tudor"/>
</dbReference>
<organism evidence="2 3">
    <name type="scientific">Brachionus calyciflorus</name>
    <dbReference type="NCBI Taxonomy" id="104777"/>
    <lineage>
        <taxon>Eukaryota</taxon>
        <taxon>Metazoa</taxon>
        <taxon>Spiralia</taxon>
        <taxon>Gnathifera</taxon>
        <taxon>Rotifera</taxon>
        <taxon>Eurotatoria</taxon>
        <taxon>Monogononta</taxon>
        <taxon>Pseudotrocha</taxon>
        <taxon>Ploima</taxon>
        <taxon>Brachionidae</taxon>
        <taxon>Brachionus</taxon>
    </lineage>
</organism>
<dbReference type="CDD" id="cd20379">
    <property type="entry name" value="Tudor_dTUD-like"/>
    <property type="match status" value="1"/>
</dbReference>
<dbReference type="AlphaFoldDB" id="A0A814RND6"/>
<keyword evidence="3" id="KW-1185">Reference proteome</keyword>
<dbReference type="EMBL" id="CAJNOC010009918">
    <property type="protein sequence ID" value="CAF1134439.1"/>
    <property type="molecule type" value="Genomic_DNA"/>
</dbReference>
<dbReference type="Gene3D" id="2.40.50.90">
    <property type="match status" value="1"/>
</dbReference>
<protein>
    <recommendedName>
        <fullName evidence="1">Tudor domain-containing protein</fullName>
    </recommendedName>
</protein>
<evidence type="ECO:0000313" key="2">
    <source>
        <dbReference type="EMBL" id="CAF1134439.1"/>
    </source>
</evidence>
<dbReference type="PROSITE" id="PS50304">
    <property type="entry name" value="TUDOR"/>
    <property type="match status" value="1"/>
</dbReference>
<dbReference type="PANTHER" id="PTHR16442:SF1">
    <property type="entry name" value="RING FINGER PROTEIN 17"/>
    <property type="match status" value="1"/>
</dbReference>
<reference evidence="2" key="1">
    <citation type="submission" date="2021-02" db="EMBL/GenBank/DDBJ databases">
        <authorList>
            <person name="Nowell W R."/>
        </authorList>
    </citation>
    <scope>NUCLEOTIDE SEQUENCE</scope>
    <source>
        <strain evidence="2">Ploen Becks lab</strain>
    </source>
</reference>
<dbReference type="Gene3D" id="2.30.30.140">
    <property type="match status" value="2"/>
</dbReference>
<name>A0A814RND6_9BILA</name>